<dbReference type="InterPro" id="IPR036047">
    <property type="entry name" value="F-box-like_dom_sf"/>
</dbReference>
<name>A0A8B8L946_ABRPR</name>
<dbReference type="InterPro" id="IPR005174">
    <property type="entry name" value="KIB1-4_b-propeller"/>
</dbReference>
<dbReference type="KEGG" id="aprc:113862375"/>
<keyword evidence="3" id="KW-1185">Reference proteome</keyword>
<dbReference type="CDD" id="cd09917">
    <property type="entry name" value="F-box_SF"/>
    <property type="match status" value="1"/>
</dbReference>
<proteinExistence type="predicted"/>
<dbReference type="GeneID" id="113862375"/>
<evidence type="ECO:0000259" key="2">
    <source>
        <dbReference type="PROSITE" id="PS50181"/>
    </source>
</evidence>
<reference evidence="4" key="2">
    <citation type="submission" date="2025-08" db="UniProtKB">
        <authorList>
            <consortium name="RefSeq"/>
        </authorList>
    </citation>
    <scope>IDENTIFICATION</scope>
    <source>
        <tissue evidence="4">Young leaves</tissue>
    </source>
</reference>
<dbReference type="InterPro" id="IPR011043">
    <property type="entry name" value="Gal_Oxase/kelch_b-propeller"/>
</dbReference>
<reference evidence="3" key="1">
    <citation type="journal article" date="2019" name="Toxins">
        <title>Detection of Abrin-Like and Prepropulchellin-Like Toxin Genes and Transcripts Using Whole Genome Sequencing and Full-Length Transcript Sequencing of Abrus precatorius.</title>
        <authorList>
            <person name="Hovde B.T."/>
            <person name="Daligault H.E."/>
            <person name="Hanschen E.R."/>
            <person name="Kunde Y.A."/>
            <person name="Johnson M.B."/>
            <person name="Starkenburg S.R."/>
            <person name="Johnson S.L."/>
        </authorList>
    </citation>
    <scope>NUCLEOTIDE SEQUENCE [LARGE SCALE GENOMIC DNA]</scope>
</reference>
<evidence type="ECO:0000313" key="4">
    <source>
        <dbReference type="RefSeq" id="XP_027351264.1"/>
    </source>
</evidence>
<dbReference type="SUPFAM" id="SSF81383">
    <property type="entry name" value="F-box domain"/>
    <property type="match status" value="1"/>
</dbReference>
<dbReference type="AlphaFoldDB" id="A0A8B8L946"/>
<gene>
    <name evidence="4" type="primary">LOC113862375</name>
</gene>
<dbReference type="Proteomes" id="UP000694853">
    <property type="component" value="Unplaced"/>
</dbReference>
<protein>
    <submittedName>
        <fullName evidence="4">Uncharacterized protein LOC113862375</fullName>
    </submittedName>
</protein>
<evidence type="ECO:0000256" key="1">
    <source>
        <dbReference type="SAM" id="MobiDB-lite"/>
    </source>
</evidence>
<evidence type="ECO:0000313" key="3">
    <source>
        <dbReference type="Proteomes" id="UP000694853"/>
    </source>
</evidence>
<feature type="region of interest" description="Disordered" evidence="1">
    <location>
        <begin position="62"/>
        <end position="92"/>
    </location>
</feature>
<organism evidence="3 4">
    <name type="scientific">Abrus precatorius</name>
    <name type="common">Indian licorice</name>
    <name type="synonym">Glycine abrus</name>
    <dbReference type="NCBI Taxonomy" id="3816"/>
    <lineage>
        <taxon>Eukaryota</taxon>
        <taxon>Viridiplantae</taxon>
        <taxon>Streptophyta</taxon>
        <taxon>Embryophyta</taxon>
        <taxon>Tracheophyta</taxon>
        <taxon>Spermatophyta</taxon>
        <taxon>Magnoliopsida</taxon>
        <taxon>eudicotyledons</taxon>
        <taxon>Gunneridae</taxon>
        <taxon>Pentapetalae</taxon>
        <taxon>rosids</taxon>
        <taxon>fabids</taxon>
        <taxon>Fabales</taxon>
        <taxon>Fabaceae</taxon>
        <taxon>Papilionoideae</taxon>
        <taxon>50 kb inversion clade</taxon>
        <taxon>NPAAA clade</taxon>
        <taxon>indigoferoid/millettioid clade</taxon>
        <taxon>Abreae</taxon>
        <taxon>Abrus</taxon>
    </lineage>
</organism>
<dbReference type="OrthoDB" id="1419699at2759"/>
<dbReference type="PANTHER" id="PTHR33800:SF13">
    <property type="entry name" value="OS06G0113600 PROTEIN"/>
    <property type="match status" value="1"/>
</dbReference>
<dbReference type="Pfam" id="PF00646">
    <property type="entry name" value="F-box"/>
    <property type="match status" value="1"/>
</dbReference>
<dbReference type="PANTHER" id="PTHR33800">
    <property type="entry name" value="OS06G0113600 PROTEIN"/>
    <property type="match status" value="1"/>
</dbReference>
<dbReference type="SUPFAM" id="SSF50965">
    <property type="entry name" value="Galactose oxidase, central domain"/>
    <property type="match status" value="1"/>
</dbReference>
<dbReference type="InterPro" id="IPR001810">
    <property type="entry name" value="F-box_dom"/>
</dbReference>
<accession>A0A8B8L946</accession>
<dbReference type="PROSITE" id="PS50181">
    <property type="entry name" value="FBOX"/>
    <property type="match status" value="1"/>
</dbReference>
<feature type="domain" description="F-box" evidence="2">
    <location>
        <begin position="93"/>
        <end position="137"/>
    </location>
</feature>
<dbReference type="RefSeq" id="XP_027351264.1">
    <property type="nucleotide sequence ID" value="XM_027495463.1"/>
</dbReference>
<sequence length="438" mass="49473">MRLAFPFPPGVQFMRPHVPPLVPRTYLYPDTSISSTSHSISSSSSDSADSFHYSNTLSATGRKMTASHTKLPPSFDFSEQKPSGEGGKLKGKMVEKSELPEDVFDIISKKLDFDDLFQFGGVCKSWRIFHKSYLRDLMASQEPLVVQTSFLMQAYSFFSTPEQKVYGSVRNCYLSEFFYSGSSCGYVIMVGISNNKLLLMNPFVRRKVEINMSALNGNIEYLGCNALFAFAKGSEEFIVVVSGKYFQCLHIYESRNSCWVTCSAQGEPWTVVDFVVFDNTIYAITNKGEIGVLRLNSPTLKFLKLKNIPKIIGLILKLVSCDGQLLVVNFASMERLDVYKIDFSTMGYVKMETMGDIALFFGWTKCYALSNPSRWGYDSNSLYFVNRSTAGGSVYSEDMKPKKSILPSRPPPSDLRSSLHWLDWCFKRHDQVDYSVVH</sequence>
<dbReference type="Pfam" id="PF03478">
    <property type="entry name" value="Beta-prop_KIB1-4"/>
    <property type="match status" value="1"/>
</dbReference>